<accession>A0ACB9MK85</accession>
<reference evidence="1 2" key="1">
    <citation type="journal article" date="2022" name="DNA Res.">
        <title>Chromosomal-level genome assembly of the orchid tree Bauhinia variegata (Leguminosae; Cercidoideae) supports the allotetraploid origin hypothesis of Bauhinia.</title>
        <authorList>
            <person name="Zhong Y."/>
            <person name="Chen Y."/>
            <person name="Zheng D."/>
            <person name="Pang J."/>
            <person name="Liu Y."/>
            <person name="Luo S."/>
            <person name="Meng S."/>
            <person name="Qian L."/>
            <person name="Wei D."/>
            <person name="Dai S."/>
            <person name="Zhou R."/>
        </authorList>
    </citation>
    <scope>NUCLEOTIDE SEQUENCE [LARGE SCALE GENOMIC DNA]</scope>
    <source>
        <strain evidence="1">BV-YZ2020</strain>
    </source>
</reference>
<evidence type="ECO:0000313" key="1">
    <source>
        <dbReference type="EMBL" id="KAI4323476.1"/>
    </source>
</evidence>
<dbReference type="EMBL" id="CM039434">
    <property type="protein sequence ID" value="KAI4323476.1"/>
    <property type="molecule type" value="Genomic_DNA"/>
</dbReference>
<evidence type="ECO:0000313" key="2">
    <source>
        <dbReference type="Proteomes" id="UP000828941"/>
    </source>
</evidence>
<dbReference type="Proteomes" id="UP000828941">
    <property type="component" value="Chromosome 9"/>
</dbReference>
<proteinExistence type="predicted"/>
<organism evidence="1 2">
    <name type="scientific">Bauhinia variegata</name>
    <name type="common">Purple orchid tree</name>
    <name type="synonym">Phanera variegata</name>
    <dbReference type="NCBI Taxonomy" id="167791"/>
    <lineage>
        <taxon>Eukaryota</taxon>
        <taxon>Viridiplantae</taxon>
        <taxon>Streptophyta</taxon>
        <taxon>Embryophyta</taxon>
        <taxon>Tracheophyta</taxon>
        <taxon>Spermatophyta</taxon>
        <taxon>Magnoliopsida</taxon>
        <taxon>eudicotyledons</taxon>
        <taxon>Gunneridae</taxon>
        <taxon>Pentapetalae</taxon>
        <taxon>rosids</taxon>
        <taxon>fabids</taxon>
        <taxon>Fabales</taxon>
        <taxon>Fabaceae</taxon>
        <taxon>Cercidoideae</taxon>
        <taxon>Cercideae</taxon>
        <taxon>Bauhiniinae</taxon>
        <taxon>Bauhinia</taxon>
    </lineage>
</organism>
<keyword evidence="2" id="KW-1185">Reference proteome</keyword>
<gene>
    <name evidence="1" type="ORF">L6164_023075</name>
</gene>
<sequence length="164" mass="17619">MSLVDYDSSSDDEAPEFRDEHIEVLRVPDPSPPSITRTQDKSGPSSNQQPEETLRSSLPSIEKLPDASFLLNSPVVSSGLMNASDHSSRVAAAMVENASRKRDSNGLASSTIHRKVPKGDLPPSRNAPDTAGGMLLPPQISGRKNVVTEDINKLFVKKQTGGQT</sequence>
<comment type="caution">
    <text evidence="1">The sequence shown here is derived from an EMBL/GenBank/DDBJ whole genome shotgun (WGS) entry which is preliminary data.</text>
</comment>
<protein>
    <submittedName>
        <fullName evidence="1">Uncharacterized protein</fullName>
    </submittedName>
</protein>
<name>A0ACB9MK85_BAUVA</name>